<keyword evidence="4 7" id="KW-0547">Nucleotide-binding</keyword>
<feature type="binding site" evidence="7">
    <location>
        <position position="555"/>
    </location>
    <ligand>
        <name>deamido-NAD(+)</name>
        <dbReference type="ChEBI" id="CHEBI:58437"/>
        <note>ligand shared between two neighboring subunits</note>
    </ligand>
</feature>
<dbReference type="InterPro" id="IPR000132">
    <property type="entry name" value="Nitrilase/CN_hydratase_CS"/>
</dbReference>
<proteinExistence type="inferred from homology"/>
<dbReference type="InterPro" id="IPR014729">
    <property type="entry name" value="Rossmann-like_a/b/a_fold"/>
</dbReference>
<dbReference type="SUPFAM" id="SSF52402">
    <property type="entry name" value="Adenine nucleotide alpha hydrolases-like"/>
    <property type="match status" value="1"/>
</dbReference>
<dbReference type="CDD" id="cd00553">
    <property type="entry name" value="NAD_synthase"/>
    <property type="match status" value="1"/>
</dbReference>
<evidence type="ECO:0000256" key="11">
    <source>
        <dbReference type="SAM" id="MobiDB-lite"/>
    </source>
</evidence>
<dbReference type="PIRSF" id="PIRSF006630">
    <property type="entry name" value="NADS_GAT"/>
    <property type="match status" value="1"/>
</dbReference>
<feature type="binding site" evidence="7">
    <location>
        <position position="196"/>
    </location>
    <ligand>
        <name>L-glutamine</name>
        <dbReference type="ChEBI" id="CHEBI:58359"/>
    </ligand>
</feature>
<feature type="region of interest" description="Disordered" evidence="11">
    <location>
        <begin position="479"/>
        <end position="506"/>
    </location>
</feature>
<comment type="caution">
    <text evidence="13">The sequence shown here is derived from an EMBL/GenBank/DDBJ whole genome shotgun (WGS) entry which is preliminary data.</text>
</comment>
<dbReference type="InterPro" id="IPR003694">
    <property type="entry name" value="NAD_synthase"/>
</dbReference>
<dbReference type="GO" id="GO:0003952">
    <property type="term" value="F:NAD+ synthase (glutamine-hydrolyzing) activity"/>
    <property type="evidence" value="ECO:0007669"/>
    <property type="project" value="UniProtKB-EC"/>
</dbReference>
<dbReference type="NCBIfam" id="NF010588">
    <property type="entry name" value="PRK13981.1"/>
    <property type="match status" value="1"/>
</dbReference>
<dbReference type="PROSITE" id="PS50263">
    <property type="entry name" value="CN_HYDROLASE"/>
    <property type="match status" value="1"/>
</dbReference>
<dbReference type="PROSITE" id="PS00920">
    <property type="entry name" value="NITRIL_CHT_1"/>
    <property type="match status" value="1"/>
</dbReference>
<comment type="function">
    <text evidence="7">Catalyzes the ATP-dependent amidation of deamido-NAD to form NAD. Uses L-glutamine as a nitrogen source.</text>
</comment>
<feature type="binding site" evidence="7">
    <location>
        <position position="190"/>
    </location>
    <ligand>
        <name>L-glutamine</name>
        <dbReference type="ChEBI" id="CHEBI:58359"/>
    </ligand>
</feature>
<name>A0ABX0Z6A0_9ACTN</name>
<keyword evidence="3 7" id="KW-0436">Ligase</keyword>
<keyword evidence="14" id="KW-1185">Reference proteome</keyword>
<organism evidence="13 14">
    <name type="scientific">Micromonospora thermarum</name>
    <dbReference type="NCBI Taxonomy" id="2720024"/>
    <lineage>
        <taxon>Bacteria</taxon>
        <taxon>Bacillati</taxon>
        <taxon>Actinomycetota</taxon>
        <taxon>Actinomycetes</taxon>
        <taxon>Micromonosporales</taxon>
        <taxon>Micromonosporaceae</taxon>
        <taxon>Micromonospora</taxon>
    </lineage>
</organism>
<dbReference type="Gene3D" id="3.60.110.10">
    <property type="entry name" value="Carbon-nitrogen hydrolase"/>
    <property type="match status" value="1"/>
</dbReference>
<feature type="active site" description="For glutaminase activity" evidence="7">
    <location>
        <position position="127"/>
    </location>
</feature>
<feature type="active site" description="Nucleophile; for glutaminase activity" evidence="7">
    <location>
        <position position="163"/>
    </location>
</feature>
<evidence type="ECO:0000256" key="8">
    <source>
        <dbReference type="PIRNR" id="PIRNR006630"/>
    </source>
</evidence>
<reference evidence="13 14" key="1">
    <citation type="submission" date="2020-03" db="EMBL/GenBank/DDBJ databases">
        <title>WGS of actinomycetes isolated from Thailand.</title>
        <authorList>
            <person name="Thawai C."/>
        </authorList>
    </citation>
    <scope>NUCLEOTIDE SEQUENCE [LARGE SCALE GENOMIC DNA]</scope>
    <source>
        <strain evidence="13 14">HSS6-12</strain>
    </source>
</reference>
<evidence type="ECO:0000256" key="7">
    <source>
        <dbReference type="HAMAP-Rule" id="MF_02090"/>
    </source>
</evidence>
<comment type="caution">
    <text evidence="7">Lacks conserved residue(s) required for the propagation of feature annotation.</text>
</comment>
<dbReference type="SUPFAM" id="SSF56317">
    <property type="entry name" value="Carbon-nitrogen hydrolase"/>
    <property type="match status" value="1"/>
</dbReference>
<dbReference type="Gene3D" id="3.40.50.620">
    <property type="entry name" value="HUPs"/>
    <property type="match status" value="1"/>
</dbReference>
<feature type="binding site" evidence="7">
    <location>
        <begin position="333"/>
        <end position="340"/>
    </location>
    <ligand>
        <name>ATP</name>
        <dbReference type="ChEBI" id="CHEBI:30616"/>
    </ligand>
</feature>
<feature type="binding site" evidence="7">
    <location>
        <position position="434"/>
    </location>
    <ligand>
        <name>ATP</name>
        <dbReference type="ChEBI" id="CHEBI:30616"/>
    </ligand>
</feature>
<dbReference type="EC" id="6.3.5.1" evidence="7 8"/>
<feature type="binding site" evidence="7">
    <location>
        <position position="410"/>
    </location>
    <ligand>
        <name>deamido-NAD(+)</name>
        <dbReference type="ChEBI" id="CHEBI:58437"/>
        <note>ligand shared between two neighboring subunits</note>
    </ligand>
</feature>
<dbReference type="InterPro" id="IPR036526">
    <property type="entry name" value="C-N_Hydrolase_sf"/>
</dbReference>
<evidence type="ECO:0000256" key="10">
    <source>
        <dbReference type="RuleBase" id="RU003811"/>
    </source>
</evidence>
<evidence type="ECO:0000256" key="1">
    <source>
        <dbReference type="ARBA" id="ARBA00005188"/>
    </source>
</evidence>
<evidence type="ECO:0000259" key="12">
    <source>
        <dbReference type="PROSITE" id="PS50263"/>
    </source>
</evidence>
<evidence type="ECO:0000313" key="14">
    <source>
        <dbReference type="Proteomes" id="UP000783871"/>
    </source>
</evidence>
<comment type="pathway">
    <text evidence="1 7 8">Cofactor biosynthesis; NAD(+) biosynthesis; NAD(+) from deamido-NAD(+) (L-Gln route): step 1/1.</text>
</comment>
<evidence type="ECO:0000256" key="4">
    <source>
        <dbReference type="ARBA" id="ARBA00022741"/>
    </source>
</evidence>
<comment type="similarity">
    <text evidence="2 7 8">In the C-terminal section; belongs to the NAD synthetase family.</text>
</comment>
<dbReference type="HAMAP" id="MF_02090">
    <property type="entry name" value="NadE_glutamine_dep"/>
    <property type="match status" value="1"/>
</dbReference>
<dbReference type="InterPro" id="IPR014445">
    <property type="entry name" value="Gln-dep_NAD_synthase"/>
</dbReference>
<dbReference type="InterPro" id="IPR003010">
    <property type="entry name" value="C-N_Hydrolase"/>
</dbReference>
<evidence type="ECO:0000256" key="9">
    <source>
        <dbReference type="PROSITE-ProRule" id="PRU10139"/>
    </source>
</evidence>
<dbReference type="NCBIfam" id="TIGR00552">
    <property type="entry name" value="nadE"/>
    <property type="match status" value="1"/>
</dbReference>
<dbReference type="InterPro" id="IPR022310">
    <property type="entry name" value="NAD/GMP_synthase"/>
</dbReference>
<sequence length="586" mass="62408">MPTLRLALCQVNPTVGDLSGNAALIREWTRRAADAGAQLVAFPEMMLTGYPVEDLVFRRSFVAASKAALERLAADLAADGLGDLPVLVGYLDADGPPQVSGDAEPGHGARNAAALLHGGGTVATYFKHHLPNYGVFDEDRYFVPGNMLTVVRIGGVDVALTICEDLWQAGGPFAAARQAGVGLVLNINGSPYELNKDDIRLPLVRRRAAEAGATIAYVNMIGGQDELVFEGDSMIVTADGTLLARAPQFVEHLLVHDVELPEATPRADDDAELADALRVVRRTVGSVPAAPAGPAVTGGVIEPVADEAEVWQALVLGLRDYVNKNRFPSVVLGLSGGIDSAVCAALAVDALGADRVVGVSMPSQHSSVHSREDAADLAKRTGLDYRIEPIQPMVDTFLANMSLSGVSVENLQARVRGVILMALSNQEGHLVLTTGNKSELAVGYSTLYGDSVGGFNPVKDVWKTLIWRLATWRNGDAARRGETAPIPENSIGKPPSAELSPGQLDSDTLPDYDVLDPILIGYVDGDLGRDGLVESGHDPAVVDRVLRMVDTAEYKRRQSAPGTKISMKAFGRDRRLPITNRWRENG</sequence>
<accession>A0ABX0Z6A0</accession>
<feature type="active site" description="Proton acceptor" evidence="9">
    <location>
        <position position="44"/>
    </location>
</feature>
<protein>
    <recommendedName>
        <fullName evidence="7 8">Glutamine-dependent NAD(+) synthetase</fullName>
        <ecNumber evidence="7 8">6.3.5.1</ecNumber>
    </recommendedName>
    <alternativeName>
        <fullName evidence="7 8">NAD(+) synthase [glutamine-hydrolyzing]</fullName>
    </alternativeName>
</protein>
<dbReference type="Pfam" id="PF02540">
    <property type="entry name" value="NAD_synthase"/>
    <property type="match status" value="1"/>
</dbReference>
<feature type="domain" description="CN hydrolase" evidence="12">
    <location>
        <begin position="4"/>
        <end position="260"/>
    </location>
</feature>
<dbReference type="Pfam" id="PF00795">
    <property type="entry name" value="CN_hydrolase"/>
    <property type="match status" value="1"/>
</dbReference>
<feature type="binding site" evidence="7">
    <location>
        <position position="133"/>
    </location>
    <ligand>
        <name>L-glutamine</name>
        <dbReference type="ChEBI" id="CHEBI:58359"/>
    </ligand>
</feature>
<evidence type="ECO:0000256" key="3">
    <source>
        <dbReference type="ARBA" id="ARBA00022598"/>
    </source>
</evidence>
<dbReference type="PANTHER" id="PTHR23090:SF9">
    <property type="entry name" value="GLUTAMINE-DEPENDENT NAD(+) SYNTHETASE"/>
    <property type="match status" value="1"/>
</dbReference>
<keyword evidence="6 7" id="KW-0520">NAD</keyword>
<evidence type="ECO:0000313" key="13">
    <source>
        <dbReference type="EMBL" id="NJP32998.1"/>
    </source>
</evidence>
<dbReference type="RefSeq" id="WP_168001368.1">
    <property type="nucleotide sequence ID" value="NZ_JAATEO010000012.1"/>
</dbReference>
<dbReference type="Proteomes" id="UP000783871">
    <property type="component" value="Unassembled WGS sequence"/>
</dbReference>
<evidence type="ECO:0000256" key="6">
    <source>
        <dbReference type="ARBA" id="ARBA00023027"/>
    </source>
</evidence>
<dbReference type="PANTHER" id="PTHR23090">
    <property type="entry name" value="NH 3 /GLUTAMINE-DEPENDENT NAD + SYNTHETASE"/>
    <property type="match status" value="1"/>
</dbReference>
<dbReference type="EMBL" id="JAATEO010000012">
    <property type="protein sequence ID" value="NJP32998.1"/>
    <property type="molecule type" value="Genomic_DNA"/>
</dbReference>
<feature type="binding site" evidence="7">
    <location>
        <position position="439"/>
    </location>
    <ligand>
        <name>deamido-NAD(+)</name>
        <dbReference type="ChEBI" id="CHEBI:58437"/>
        <note>ligand shared between two neighboring subunits</note>
    </ligand>
</feature>
<evidence type="ECO:0000256" key="2">
    <source>
        <dbReference type="ARBA" id="ARBA00007145"/>
    </source>
</evidence>
<comment type="catalytic activity">
    <reaction evidence="7 8">
        <text>deamido-NAD(+) + L-glutamine + ATP + H2O = L-glutamate + AMP + diphosphate + NAD(+) + H(+)</text>
        <dbReference type="Rhea" id="RHEA:24384"/>
        <dbReference type="ChEBI" id="CHEBI:15377"/>
        <dbReference type="ChEBI" id="CHEBI:15378"/>
        <dbReference type="ChEBI" id="CHEBI:29985"/>
        <dbReference type="ChEBI" id="CHEBI:30616"/>
        <dbReference type="ChEBI" id="CHEBI:33019"/>
        <dbReference type="ChEBI" id="CHEBI:57540"/>
        <dbReference type="ChEBI" id="CHEBI:58359"/>
        <dbReference type="ChEBI" id="CHEBI:58437"/>
        <dbReference type="ChEBI" id="CHEBI:456215"/>
        <dbReference type="EC" id="6.3.5.1"/>
    </reaction>
</comment>
<dbReference type="CDD" id="cd07570">
    <property type="entry name" value="GAT_Gln-NAD-synth"/>
    <property type="match status" value="1"/>
</dbReference>
<evidence type="ECO:0000256" key="5">
    <source>
        <dbReference type="ARBA" id="ARBA00022840"/>
    </source>
</evidence>
<feature type="active site" description="Proton acceptor; for glutaminase activity" evidence="7">
    <location>
        <position position="44"/>
    </location>
</feature>
<comment type="similarity">
    <text evidence="10">Belongs to the NAD synthetase family.</text>
</comment>
<keyword evidence="5 7" id="KW-0067">ATP-binding</keyword>
<gene>
    <name evidence="7" type="primary">nadE</name>
    <name evidence="13" type="ORF">HCJ94_13620</name>
</gene>